<dbReference type="EMBL" id="FZOA01000003">
    <property type="protein sequence ID" value="SNR74113.1"/>
    <property type="molecule type" value="Genomic_DNA"/>
</dbReference>
<keyword evidence="2" id="KW-1185">Reference proteome</keyword>
<proteinExistence type="predicted"/>
<sequence>MNLFDEPIQPVSSNALGEHEAAALADRMLNKAADIVANSDALKRVQDYKKDASKALIPALLNMMAAGYTGHQQAVIIKHLASIDESLKRIADKHDDIAEATDFIAASQPSHEG</sequence>
<reference evidence="2" key="1">
    <citation type="submission" date="2017-06" db="EMBL/GenBank/DDBJ databases">
        <authorList>
            <person name="Varghese N."/>
            <person name="Submissions S."/>
        </authorList>
    </citation>
    <scope>NUCLEOTIDE SEQUENCE [LARGE SCALE GENOMIC DNA]</scope>
    <source>
        <strain evidence="2">Ca-68</strain>
    </source>
</reference>
<gene>
    <name evidence="1" type="ORF">SAMN05192560_0808</name>
</gene>
<organism evidence="1 2">
    <name type="scientific">Methylobacillus rhizosphaerae</name>
    <dbReference type="NCBI Taxonomy" id="551994"/>
    <lineage>
        <taxon>Bacteria</taxon>
        <taxon>Pseudomonadati</taxon>
        <taxon>Pseudomonadota</taxon>
        <taxon>Betaproteobacteria</taxon>
        <taxon>Nitrosomonadales</taxon>
        <taxon>Methylophilaceae</taxon>
        <taxon>Methylobacillus</taxon>
    </lineage>
</organism>
<accession>A0A238YU65</accession>
<dbReference type="AlphaFoldDB" id="A0A238YU65"/>
<evidence type="ECO:0000313" key="2">
    <source>
        <dbReference type="Proteomes" id="UP000198305"/>
    </source>
</evidence>
<evidence type="ECO:0000313" key="1">
    <source>
        <dbReference type="EMBL" id="SNR74113.1"/>
    </source>
</evidence>
<dbReference type="RefSeq" id="WP_089374944.1">
    <property type="nucleotide sequence ID" value="NZ_FZOA01000003.1"/>
</dbReference>
<name>A0A238YU65_9PROT</name>
<dbReference type="Proteomes" id="UP000198305">
    <property type="component" value="Unassembled WGS sequence"/>
</dbReference>
<protein>
    <submittedName>
        <fullName evidence="1">Uncharacterized protein</fullName>
    </submittedName>
</protein>